<dbReference type="Pfam" id="PF08892">
    <property type="entry name" value="YqcI_YcgG"/>
    <property type="match status" value="1"/>
</dbReference>
<gene>
    <name evidence="1" type="ORF">J2S10_002704</name>
</gene>
<sequence length="155" mass="18135">MLYTEESIINSVLEQWKVDAVARFSAKLTDKNFLFPCIPATQGYRLNQFRYGFVSDPRNISSADELAKILEAYSNCFRNLGNYTSLIIFYDTSEELKDRTCVETFEQLFWKQVNRLTEIDYKEWPRQIHIIRSGNSVFTGNNISFIAPPLLIKRK</sequence>
<evidence type="ECO:0000313" key="2">
    <source>
        <dbReference type="Proteomes" id="UP001224122"/>
    </source>
</evidence>
<comment type="caution">
    <text evidence="1">The sequence shown here is derived from an EMBL/GenBank/DDBJ whole genome shotgun (WGS) entry which is preliminary data.</text>
</comment>
<organism evidence="1 2">
    <name type="scientific">Neobacillus ginsengisoli</name>
    <dbReference type="NCBI Taxonomy" id="904295"/>
    <lineage>
        <taxon>Bacteria</taxon>
        <taxon>Bacillati</taxon>
        <taxon>Bacillota</taxon>
        <taxon>Bacilli</taxon>
        <taxon>Bacillales</taxon>
        <taxon>Bacillaceae</taxon>
        <taxon>Neobacillus</taxon>
    </lineage>
</organism>
<evidence type="ECO:0000313" key="1">
    <source>
        <dbReference type="EMBL" id="MDQ0199522.1"/>
    </source>
</evidence>
<dbReference type="InterPro" id="IPR014988">
    <property type="entry name" value="Uncharacterised_YqcI/YcgG"/>
</dbReference>
<dbReference type="EMBL" id="JAUSTW010000004">
    <property type="protein sequence ID" value="MDQ0199522.1"/>
    <property type="molecule type" value="Genomic_DNA"/>
</dbReference>
<proteinExistence type="predicted"/>
<accession>A0ABT9XVB2</accession>
<dbReference type="PANTHER" id="PTHR40045:SF1">
    <property type="entry name" value="YQCI_YCGG FAMILY PROTEIN"/>
    <property type="match status" value="1"/>
</dbReference>
<dbReference type="PANTHER" id="PTHR40045">
    <property type="entry name" value="YCGG FAMILY PROTEIN"/>
    <property type="match status" value="1"/>
</dbReference>
<protein>
    <submittedName>
        <fullName evidence="1">FPC/CPF motif-containing protein YcgG</fullName>
    </submittedName>
</protein>
<name>A0ABT9XVB2_9BACI</name>
<keyword evidence="2" id="KW-1185">Reference proteome</keyword>
<reference evidence="1 2" key="1">
    <citation type="submission" date="2023-07" db="EMBL/GenBank/DDBJ databases">
        <title>Genomic Encyclopedia of Type Strains, Phase IV (KMG-IV): sequencing the most valuable type-strain genomes for metagenomic binning, comparative biology and taxonomic classification.</title>
        <authorList>
            <person name="Goeker M."/>
        </authorList>
    </citation>
    <scope>NUCLEOTIDE SEQUENCE [LARGE SCALE GENOMIC DNA]</scope>
    <source>
        <strain evidence="1 2">DSM 27594</strain>
    </source>
</reference>
<dbReference type="Proteomes" id="UP001224122">
    <property type="component" value="Unassembled WGS sequence"/>
</dbReference>